<organism evidence="1 2">
    <name type="scientific">Cladorrhinum samala</name>
    <dbReference type="NCBI Taxonomy" id="585594"/>
    <lineage>
        <taxon>Eukaryota</taxon>
        <taxon>Fungi</taxon>
        <taxon>Dikarya</taxon>
        <taxon>Ascomycota</taxon>
        <taxon>Pezizomycotina</taxon>
        <taxon>Sordariomycetes</taxon>
        <taxon>Sordariomycetidae</taxon>
        <taxon>Sordariales</taxon>
        <taxon>Podosporaceae</taxon>
        <taxon>Cladorrhinum</taxon>
    </lineage>
</organism>
<comment type="caution">
    <text evidence="1">The sequence shown here is derived from an EMBL/GenBank/DDBJ whole genome shotgun (WGS) entry which is preliminary data.</text>
</comment>
<keyword evidence="2" id="KW-1185">Reference proteome</keyword>
<reference evidence="1" key="1">
    <citation type="journal article" date="2023" name="Mol. Phylogenet. Evol.">
        <title>Genome-scale phylogeny and comparative genomics of the fungal order Sordariales.</title>
        <authorList>
            <person name="Hensen N."/>
            <person name="Bonometti L."/>
            <person name="Westerberg I."/>
            <person name="Brannstrom I.O."/>
            <person name="Guillou S."/>
            <person name="Cros-Aarteil S."/>
            <person name="Calhoun S."/>
            <person name="Haridas S."/>
            <person name="Kuo A."/>
            <person name="Mondo S."/>
            <person name="Pangilinan J."/>
            <person name="Riley R."/>
            <person name="LaButti K."/>
            <person name="Andreopoulos B."/>
            <person name="Lipzen A."/>
            <person name="Chen C."/>
            <person name="Yan M."/>
            <person name="Daum C."/>
            <person name="Ng V."/>
            <person name="Clum A."/>
            <person name="Steindorff A."/>
            <person name="Ohm R.A."/>
            <person name="Martin F."/>
            <person name="Silar P."/>
            <person name="Natvig D.O."/>
            <person name="Lalanne C."/>
            <person name="Gautier V."/>
            <person name="Ament-Velasquez S.L."/>
            <person name="Kruys A."/>
            <person name="Hutchinson M.I."/>
            <person name="Powell A.J."/>
            <person name="Barry K."/>
            <person name="Miller A.N."/>
            <person name="Grigoriev I.V."/>
            <person name="Debuchy R."/>
            <person name="Gladieux P."/>
            <person name="Hiltunen Thoren M."/>
            <person name="Johannesson H."/>
        </authorList>
    </citation>
    <scope>NUCLEOTIDE SEQUENCE</scope>
    <source>
        <strain evidence="1">PSN324</strain>
    </source>
</reference>
<name>A0AAV9HBM9_9PEZI</name>
<proteinExistence type="predicted"/>
<reference evidence="1" key="2">
    <citation type="submission" date="2023-06" db="EMBL/GenBank/DDBJ databases">
        <authorList>
            <consortium name="Lawrence Berkeley National Laboratory"/>
            <person name="Mondo S.J."/>
            <person name="Hensen N."/>
            <person name="Bonometti L."/>
            <person name="Westerberg I."/>
            <person name="Brannstrom I.O."/>
            <person name="Guillou S."/>
            <person name="Cros-Aarteil S."/>
            <person name="Calhoun S."/>
            <person name="Haridas S."/>
            <person name="Kuo A."/>
            <person name="Pangilinan J."/>
            <person name="Riley R."/>
            <person name="Labutti K."/>
            <person name="Andreopoulos B."/>
            <person name="Lipzen A."/>
            <person name="Chen C."/>
            <person name="Yanf M."/>
            <person name="Daum C."/>
            <person name="Ng V."/>
            <person name="Clum A."/>
            <person name="Steindorff A."/>
            <person name="Ohm R."/>
            <person name="Martin F."/>
            <person name="Silar P."/>
            <person name="Natvig D."/>
            <person name="Lalanne C."/>
            <person name="Gautier V."/>
            <person name="Ament-Velasquez S.L."/>
            <person name="Kruys A."/>
            <person name="Hutchinson M.I."/>
            <person name="Powell A.J."/>
            <person name="Barry K."/>
            <person name="Miller A.N."/>
            <person name="Grigoriev I.V."/>
            <person name="Debuchy R."/>
            <person name="Gladieux P."/>
            <person name="Thoren M.H."/>
            <person name="Johannesson H."/>
        </authorList>
    </citation>
    <scope>NUCLEOTIDE SEQUENCE</scope>
    <source>
        <strain evidence="1">PSN324</strain>
    </source>
</reference>
<accession>A0AAV9HBM9</accession>
<gene>
    <name evidence="1" type="ORF">QBC42DRAFT_341575</name>
</gene>
<sequence>MTQKTWFLPPSFNFLPGGELALGTVIPHPSRPTLSLASLASDHPEIPLPKTQTLVEKSHTHSRDSSRSFGASLFAKILDLASASASFDLSKYRNTSLGTVDLDVITFAGGFNGGSALEKITQLPRVKKHIESGLFGVKRRPVYIISGLLVARDSFEVSGAVGSAKAVSVGASAPLAAGAGVPLEVGGEVSVGGEKARSDGYQTAAGVIFAYRVHVIRTARDGDAEAELFTSRTAFLSGEGEEEEEEEEMECREADGAVMDDDLDVDVEWDEVKVEGDEEESVIVFR</sequence>
<dbReference type="EMBL" id="MU865104">
    <property type="protein sequence ID" value="KAK4457634.1"/>
    <property type="molecule type" value="Genomic_DNA"/>
</dbReference>
<evidence type="ECO:0000313" key="1">
    <source>
        <dbReference type="EMBL" id="KAK4457634.1"/>
    </source>
</evidence>
<evidence type="ECO:0000313" key="2">
    <source>
        <dbReference type="Proteomes" id="UP001321749"/>
    </source>
</evidence>
<protein>
    <submittedName>
        <fullName evidence="1">Uncharacterized protein</fullName>
    </submittedName>
</protein>
<dbReference type="Proteomes" id="UP001321749">
    <property type="component" value="Unassembled WGS sequence"/>
</dbReference>
<dbReference type="AlphaFoldDB" id="A0AAV9HBM9"/>